<accession>A0A0D7K497</accession>
<gene>
    <name evidence="2" type="ORF">RP29_20115</name>
</gene>
<evidence type="ECO:0000313" key="3">
    <source>
        <dbReference type="Proteomes" id="UP000032566"/>
    </source>
</evidence>
<keyword evidence="1" id="KW-0812">Transmembrane</keyword>
<feature type="transmembrane region" description="Helical" evidence="1">
    <location>
        <begin position="12"/>
        <end position="32"/>
    </location>
</feature>
<evidence type="ECO:0000313" key="2">
    <source>
        <dbReference type="EMBL" id="KJA08787.1"/>
    </source>
</evidence>
<feature type="transmembrane region" description="Helical" evidence="1">
    <location>
        <begin position="44"/>
        <end position="67"/>
    </location>
</feature>
<evidence type="ECO:0000256" key="1">
    <source>
        <dbReference type="SAM" id="Phobius"/>
    </source>
</evidence>
<dbReference type="Proteomes" id="UP000032566">
    <property type="component" value="Unassembled WGS sequence"/>
</dbReference>
<protein>
    <submittedName>
        <fullName evidence="2">Uncharacterized protein</fullName>
    </submittedName>
</protein>
<keyword evidence="1" id="KW-0472">Membrane</keyword>
<comment type="caution">
    <text evidence="2">The sequence shown here is derived from an EMBL/GenBank/DDBJ whole genome shotgun (WGS) entry which is preliminary data.</text>
</comment>
<dbReference type="PATRIC" id="fig|80878.5.peg.230"/>
<name>A0A0D7K497_9BURK</name>
<keyword evidence="1" id="KW-1133">Transmembrane helix</keyword>
<proteinExistence type="predicted"/>
<organism evidence="2 3">
    <name type="scientific">Acidovorax temperans</name>
    <dbReference type="NCBI Taxonomy" id="80878"/>
    <lineage>
        <taxon>Bacteria</taxon>
        <taxon>Pseudomonadati</taxon>
        <taxon>Pseudomonadota</taxon>
        <taxon>Betaproteobacteria</taxon>
        <taxon>Burkholderiales</taxon>
        <taxon>Comamonadaceae</taxon>
        <taxon>Acidovorax</taxon>
    </lineage>
</organism>
<dbReference type="AlphaFoldDB" id="A0A0D7K497"/>
<dbReference type="EMBL" id="JXYQ01000116">
    <property type="protein sequence ID" value="KJA08787.1"/>
    <property type="molecule type" value="Genomic_DNA"/>
</dbReference>
<sequence length="77" mass="8488">MFRYIGNFLLELMFSTNLACVVFAGIAGYTIWKGGMEGLAAHDLMLLASSTIWMFVTVVLSFILQALPVELTPAKKD</sequence>
<keyword evidence="3" id="KW-1185">Reference proteome</keyword>
<reference evidence="2 3" key="1">
    <citation type="submission" date="2014-12" db="EMBL/GenBank/DDBJ databases">
        <title>Isolation of bacteria from lake water.</title>
        <authorList>
            <person name="Sheng K.-Y."/>
            <person name="Chin P.-S."/>
            <person name="Chan K.-G."/>
            <person name="Tan G.S."/>
        </authorList>
    </citation>
    <scope>NUCLEOTIDE SEQUENCE [LARGE SCALE GENOMIC DNA]</scope>
    <source>
        <strain evidence="2 3">KY4</strain>
    </source>
</reference>